<accession>A0AA37Q5N2</accession>
<keyword evidence="5 11" id="KW-1133">Transmembrane helix</keyword>
<sequence>MQATPAPAALLLVAAGGAAGSVARFLLTRALAGASAGFPVGTLAINVAGSLLLGVVLAAAPERPDAAARLLVGVGVCGGFTTFSAFSAEVVALAGRGAYARAALYASASVVLGVLATVAGLALGRTLAGPR</sequence>
<dbReference type="GO" id="GO:0140114">
    <property type="term" value="P:cellular detoxification of fluoride"/>
    <property type="evidence" value="ECO:0007669"/>
    <property type="project" value="UniProtKB-UniRule"/>
</dbReference>
<keyword evidence="13" id="KW-1185">Reference proteome</keyword>
<dbReference type="Proteomes" id="UP001161325">
    <property type="component" value="Unassembled WGS sequence"/>
</dbReference>
<evidence type="ECO:0000256" key="5">
    <source>
        <dbReference type="ARBA" id="ARBA00022989"/>
    </source>
</evidence>
<keyword evidence="6 11" id="KW-0406">Ion transport</keyword>
<comment type="function">
    <text evidence="11">Fluoride-specific ion channel. Important for reducing fluoride concentration in the cell, thus reducing its toxicity.</text>
</comment>
<dbReference type="EMBL" id="BRXS01000005">
    <property type="protein sequence ID" value="GLC27035.1"/>
    <property type="molecule type" value="Genomic_DNA"/>
</dbReference>
<feature type="binding site" evidence="11">
    <location>
        <position position="78"/>
    </location>
    <ligand>
        <name>Na(+)</name>
        <dbReference type="ChEBI" id="CHEBI:29101"/>
        <note>structural</note>
    </ligand>
</feature>
<feature type="transmembrane region" description="Helical" evidence="11">
    <location>
        <begin position="70"/>
        <end position="96"/>
    </location>
</feature>
<evidence type="ECO:0000256" key="9">
    <source>
        <dbReference type="ARBA" id="ARBA00035120"/>
    </source>
</evidence>
<name>A0AA37Q5N2_9BACT</name>
<evidence type="ECO:0000313" key="13">
    <source>
        <dbReference type="Proteomes" id="UP001161325"/>
    </source>
</evidence>
<evidence type="ECO:0000256" key="7">
    <source>
        <dbReference type="ARBA" id="ARBA00023136"/>
    </source>
</evidence>
<dbReference type="GO" id="GO:0046872">
    <property type="term" value="F:metal ion binding"/>
    <property type="evidence" value="ECO:0007669"/>
    <property type="project" value="UniProtKB-KW"/>
</dbReference>
<feature type="transmembrane region" description="Helical" evidence="11">
    <location>
        <begin position="102"/>
        <end position="123"/>
    </location>
</feature>
<organism evidence="12 13">
    <name type="scientific">Roseisolibacter agri</name>
    <dbReference type="NCBI Taxonomy" id="2014610"/>
    <lineage>
        <taxon>Bacteria</taxon>
        <taxon>Pseudomonadati</taxon>
        <taxon>Gemmatimonadota</taxon>
        <taxon>Gemmatimonadia</taxon>
        <taxon>Gemmatimonadales</taxon>
        <taxon>Gemmatimonadaceae</taxon>
        <taxon>Roseisolibacter</taxon>
    </lineage>
</organism>
<dbReference type="InterPro" id="IPR003691">
    <property type="entry name" value="FluC"/>
</dbReference>
<dbReference type="HAMAP" id="MF_00454">
    <property type="entry name" value="FluC"/>
    <property type="match status" value="1"/>
</dbReference>
<dbReference type="GO" id="GO:0005886">
    <property type="term" value="C:plasma membrane"/>
    <property type="evidence" value="ECO:0007669"/>
    <property type="project" value="UniProtKB-SubCell"/>
</dbReference>
<evidence type="ECO:0000256" key="11">
    <source>
        <dbReference type="HAMAP-Rule" id="MF_00454"/>
    </source>
</evidence>
<evidence type="ECO:0000256" key="10">
    <source>
        <dbReference type="ARBA" id="ARBA00035585"/>
    </source>
</evidence>
<reference evidence="12" key="1">
    <citation type="submission" date="2022-08" db="EMBL/GenBank/DDBJ databases">
        <title>Draft genome sequencing of Roseisolibacter agri AW1220.</title>
        <authorList>
            <person name="Tobiishi Y."/>
            <person name="Tonouchi A."/>
        </authorList>
    </citation>
    <scope>NUCLEOTIDE SEQUENCE</scope>
    <source>
        <strain evidence="12">AW1220</strain>
    </source>
</reference>
<evidence type="ECO:0000256" key="6">
    <source>
        <dbReference type="ARBA" id="ARBA00023065"/>
    </source>
</evidence>
<evidence type="ECO:0000256" key="3">
    <source>
        <dbReference type="ARBA" id="ARBA00022519"/>
    </source>
</evidence>
<evidence type="ECO:0000256" key="2">
    <source>
        <dbReference type="ARBA" id="ARBA00022475"/>
    </source>
</evidence>
<dbReference type="AlphaFoldDB" id="A0AA37Q5N2"/>
<comment type="catalytic activity">
    <reaction evidence="10">
        <text>fluoride(in) = fluoride(out)</text>
        <dbReference type="Rhea" id="RHEA:76159"/>
        <dbReference type="ChEBI" id="CHEBI:17051"/>
    </reaction>
    <physiologicalReaction direction="left-to-right" evidence="10">
        <dbReference type="Rhea" id="RHEA:76160"/>
    </physiologicalReaction>
</comment>
<keyword evidence="7 11" id="KW-0472">Membrane</keyword>
<evidence type="ECO:0000256" key="1">
    <source>
        <dbReference type="ARBA" id="ARBA00004651"/>
    </source>
</evidence>
<dbReference type="GO" id="GO:0062054">
    <property type="term" value="F:fluoride channel activity"/>
    <property type="evidence" value="ECO:0007669"/>
    <property type="project" value="UniProtKB-UniRule"/>
</dbReference>
<keyword evidence="8 11" id="KW-0407">Ion channel</keyword>
<keyword evidence="2 11" id="KW-1003">Cell membrane</keyword>
<feature type="transmembrane region" description="Helical" evidence="11">
    <location>
        <begin position="36"/>
        <end position="58"/>
    </location>
</feature>
<dbReference type="RefSeq" id="WP_284351482.1">
    <property type="nucleotide sequence ID" value="NZ_BRXS01000005.1"/>
</dbReference>
<dbReference type="PANTHER" id="PTHR28259:SF1">
    <property type="entry name" value="FLUORIDE EXPORT PROTEIN 1-RELATED"/>
    <property type="match status" value="1"/>
</dbReference>
<feature type="binding site" evidence="11">
    <location>
        <position position="81"/>
    </location>
    <ligand>
        <name>Na(+)</name>
        <dbReference type="ChEBI" id="CHEBI:29101"/>
        <note>structural</note>
    </ligand>
</feature>
<keyword evidence="3" id="KW-0997">Cell inner membrane</keyword>
<comment type="caution">
    <text evidence="12">The sequence shown here is derived from an EMBL/GenBank/DDBJ whole genome shotgun (WGS) entry which is preliminary data.</text>
</comment>
<evidence type="ECO:0000256" key="8">
    <source>
        <dbReference type="ARBA" id="ARBA00023303"/>
    </source>
</evidence>
<keyword evidence="11" id="KW-0915">Sodium</keyword>
<dbReference type="Pfam" id="PF02537">
    <property type="entry name" value="CRCB"/>
    <property type="match status" value="1"/>
</dbReference>
<keyword evidence="11" id="KW-0479">Metal-binding</keyword>
<comment type="activity regulation">
    <text evidence="11">Na(+) is not transported, but it plays an essential structural role and its presence is essential for fluoride channel function.</text>
</comment>
<keyword evidence="4 11" id="KW-0812">Transmembrane</keyword>
<comment type="subcellular location">
    <subcellularLocation>
        <location evidence="1 11">Cell membrane</location>
        <topology evidence="1 11">Multi-pass membrane protein</topology>
    </subcellularLocation>
</comment>
<gene>
    <name evidence="11" type="primary">fluC</name>
    <name evidence="11" type="synonym">crcB</name>
    <name evidence="12" type="ORF">rosag_35480</name>
</gene>
<dbReference type="NCBIfam" id="TIGR00494">
    <property type="entry name" value="crcB"/>
    <property type="match status" value="1"/>
</dbReference>
<comment type="similarity">
    <text evidence="9 11">Belongs to the fluoride channel Fluc/FEX (TC 1.A.43) family.</text>
</comment>
<evidence type="ECO:0000313" key="12">
    <source>
        <dbReference type="EMBL" id="GLC27035.1"/>
    </source>
</evidence>
<protein>
    <recommendedName>
        <fullName evidence="11">Fluoride-specific ion channel FluC</fullName>
    </recommendedName>
</protein>
<evidence type="ECO:0000256" key="4">
    <source>
        <dbReference type="ARBA" id="ARBA00022692"/>
    </source>
</evidence>
<proteinExistence type="inferred from homology"/>
<dbReference type="PANTHER" id="PTHR28259">
    <property type="entry name" value="FLUORIDE EXPORT PROTEIN 1-RELATED"/>
    <property type="match status" value="1"/>
</dbReference>
<keyword evidence="11" id="KW-0813">Transport</keyword>